<dbReference type="Pfam" id="PF13508">
    <property type="entry name" value="Acetyltransf_7"/>
    <property type="match status" value="1"/>
</dbReference>
<sequence>MELYTAAFPEWERRTAERHLHTLNNINFLPFHIVEDGEFIGLLYCWQWDELIFAEHLATTPQWRGGGFGGKAIEELKALFPKSVIILEIEPPTTEIAARRETFYLRHGFLSNPYEHIHPSYSKPHKPHPLVVMSYPVAISPELFTRFRQLSFSVL</sequence>
<dbReference type="GO" id="GO:0016747">
    <property type="term" value="F:acyltransferase activity, transferring groups other than amino-acyl groups"/>
    <property type="evidence" value="ECO:0007669"/>
    <property type="project" value="InterPro"/>
</dbReference>
<dbReference type="InterPro" id="IPR016181">
    <property type="entry name" value="Acyl_CoA_acyltransferase"/>
</dbReference>
<dbReference type="eggNOG" id="COG0456">
    <property type="taxonomic scope" value="Bacteria"/>
</dbReference>
<dbReference type="SUPFAM" id="SSF55729">
    <property type="entry name" value="Acyl-CoA N-acyltransferases (Nat)"/>
    <property type="match status" value="1"/>
</dbReference>
<evidence type="ECO:0000313" key="3">
    <source>
        <dbReference type="Proteomes" id="UP000027616"/>
    </source>
</evidence>
<dbReference type="KEGG" id="rbc:BN938_2206"/>
<protein>
    <recommendedName>
        <fullName evidence="1">N-acetyltransferase domain-containing protein</fullName>
    </recommendedName>
</protein>
<gene>
    <name evidence="2" type="ORF">BN938_2206</name>
</gene>
<feature type="domain" description="N-acetyltransferase" evidence="1">
    <location>
        <begin position="1"/>
        <end position="138"/>
    </location>
</feature>
<dbReference type="InterPro" id="IPR000182">
    <property type="entry name" value="GNAT_dom"/>
</dbReference>
<dbReference type="Gene3D" id="3.40.630.30">
    <property type="match status" value="1"/>
</dbReference>
<name>A0A060RDJ0_9BACT</name>
<accession>A0A060RDJ0</accession>
<evidence type="ECO:0000313" key="2">
    <source>
        <dbReference type="EMBL" id="CDN32278.1"/>
    </source>
</evidence>
<dbReference type="HOGENOM" id="CLU_105077_1_1_10"/>
<dbReference type="EMBL" id="HG934468">
    <property type="protein sequence ID" value="CDN32278.1"/>
    <property type="molecule type" value="Genomic_DNA"/>
</dbReference>
<organism evidence="2 3">
    <name type="scientific">Mucinivorans hirudinis</name>
    <dbReference type="NCBI Taxonomy" id="1433126"/>
    <lineage>
        <taxon>Bacteria</taxon>
        <taxon>Pseudomonadati</taxon>
        <taxon>Bacteroidota</taxon>
        <taxon>Bacteroidia</taxon>
        <taxon>Bacteroidales</taxon>
        <taxon>Rikenellaceae</taxon>
        <taxon>Mucinivorans</taxon>
    </lineage>
</organism>
<evidence type="ECO:0000259" key="1">
    <source>
        <dbReference type="PROSITE" id="PS51186"/>
    </source>
</evidence>
<dbReference type="Proteomes" id="UP000027616">
    <property type="component" value="Chromosome I"/>
</dbReference>
<proteinExistence type="predicted"/>
<dbReference type="AlphaFoldDB" id="A0A060RDJ0"/>
<reference evidence="2 3" key="1">
    <citation type="journal article" date="2015" name="Genome Announc.">
        <title>Complete Genome Sequence of the Novel Leech Symbiont Mucinivorans hirudinis M3T.</title>
        <authorList>
            <person name="Nelson M.C."/>
            <person name="Bomar L."/>
            <person name="Graf J."/>
        </authorList>
    </citation>
    <scope>NUCLEOTIDE SEQUENCE [LARGE SCALE GENOMIC DNA]</scope>
    <source>
        <strain evidence="3">M3</strain>
    </source>
</reference>
<dbReference type="PROSITE" id="PS51186">
    <property type="entry name" value="GNAT"/>
    <property type="match status" value="1"/>
</dbReference>
<keyword evidence="3" id="KW-1185">Reference proteome</keyword>